<proteinExistence type="predicted"/>
<reference evidence="1 2" key="1">
    <citation type="submission" date="2016-01" db="EMBL/GenBank/DDBJ databases">
        <authorList>
            <person name="McClelland M."/>
            <person name="Jain A."/>
            <person name="Saraogi P."/>
            <person name="Mendelson R."/>
            <person name="Westerman R."/>
            <person name="SanMiguel P."/>
            <person name="Csonka L."/>
        </authorList>
    </citation>
    <scope>NUCLEOTIDE SEQUENCE [LARGE SCALE GENOMIC DNA]</scope>
    <source>
        <strain evidence="1 2">PE8-15</strain>
    </source>
</reference>
<dbReference type="EMBL" id="LRPH01000093">
    <property type="protein sequence ID" value="KWU55011.1"/>
    <property type="molecule type" value="Genomic_DNA"/>
</dbReference>
<dbReference type="Proteomes" id="UP000065797">
    <property type="component" value="Unassembled WGS sequence"/>
</dbReference>
<evidence type="ECO:0000313" key="2">
    <source>
        <dbReference type="Proteomes" id="UP000065797"/>
    </source>
</evidence>
<organism evidence="1 2">
    <name type="scientific">Bacillus mycoides</name>
    <dbReference type="NCBI Taxonomy" id="1405"/>
    <lineage>
        <taxon>Bacteria</taxon>
        <taxon>Bacillati</taxon>
        <taxon>Bacillota</taxon>
        <taxon>Bacilli</taxon>
        <taxon>Bacillales</taxon>
        <taxon>Bacillaceae</taxon>
        <taxon>Bacillus</taxon>
        <taxon>Bacillus cereus group</taxon>
    </lineage>
</organism>
<evidence type="ECO:0000313" key="1">
    <source>
        <dbReference type="EMBL" id="KWU55011.1"/>
    </source>
</evidence>
<gene>
    <name evidence="1" type="ORF">AWW70_25740</name>
</gene>
<accession>A0A109FUI1</accession>
<dbReference type="AlphaFoldDB" id="A0A109FUI1"/>
<dbReference type="RefSeq" id="WP_060751778.1">
    <property type="nucleotide sequence ID" value="NZ_LRPH01000093.1"/>
</dbReference>
<comment type="caution">
    <text evidence="1">The sequence shown here is derived from an EMBL/GenBank/DDBJ whole genome shotgun (WGS) entry which is preliminary data.</text>
</comment>
<sequence>MSNSKPIDELTIEDLKHNPIWEWAIDEEDNEEHDETWVKPAATSNFTEELKGSIVLGKLLLHNGEKFPMMCEINIENDEVFISSVVYYNETEDEYIAIEDVVKKLELPLTIHINLTIHEEPKTLIFSANKMDIYKNTIKTNLN</sequence>
<name>A0A109FUI1_BACMY</name>
<protein>
    <submittedName>
        <fullName evidence="1">Uncharacterized protein</fullName>
    </submittedName>
</protein>